<comment type="caution">
    <text evidence="2">The sequence shown here is derived from an EMBL/GenBank/DDBJ whole genome shotgun (WGS) entry which is preliminary data.</text>
</comment>
<dbReference type="InterPro" id="IPR036249">
    <property type="entry name" value="Thioredoxin-like_sf"/>
</dbReference>
<protein>
    <recommendedName>
        <fullName evidence="1">DSBA-like thioredoxin domain-containing protein</fullName>
    </recommendedName>
</protein>
<dbReference type="PANTHER" id="PTHR42943:SF2">
    <property type="entry name" value="GLUTATHIONE S-TRANSFERASE KAPPA 1"/>
    <property type="match status" value="1"/>
</dbReference>
<dbReference type="SUPFAM" id="SSF52833">
    <property type="entry name" value="Thioredoxin-like"/>
    <property type="match status" value="1"/>
</dbReference>
<dbReference type="GO" id="GO:0016491">
    <property type="term" value="F:oxidoreductase activity"/>
    <property type="evidence" value="ECO:0007669"/>
    <property type="project" value="InterPro"/>
</dbReference>
<dbReference type="EMBL" id="SRXW01000007">
    <property type="protein sequence ID" value="TGY87268.1"/>
    <property type="molecule type" value="Genomic_DNA"/>
</dbReference>
<dbReference type="AlphaFoldDB" id="A0A4S2GWM4"/>
<reference evidence="2 3" key="1">
    <citation type="journal article" date="2017" name="Int. J. Syst. Evol. Microbiol.">
        <title>Marinicauda algicola sp. nov., isolated from a marine red alga Rhodosorus marinus.</title>
        <authorList>
            <person name="Jeong S.E."/>
            <person name="Jeon S.H."/>
            <person name="Chun B.H."/>
            <person name="Kim D.W."/>
            <person name="Jeon C.O."/>
        </authorList>
    </citation>
    <scope>NUCLEOTIDE SEQUENCE [LARGE SCALE GENOMIC DNA]</scope>
    <source>
        <strain evidence="2 3">JCM 31718</strain>
    </source>
</reference>
<dbReference type="InterPro" id="IPR051924">
    <property type="entry name" value="GST_Kappa/NadH"/>
</dbReference>
<dbReference type="RefSeq" id="WP_135997572.1">
    <property type="nucleotide sequence ID" value="NZ_CP071057.1"/>
</dbReference>
<sequence>MSLSTIATQILTSPRLRTLSRAAHAGVRRLTGRPKTLLAFLEPGEPYSEALGHALPALCERHGLEIRVHPVGAPHASAAPEPEKLRAFAERDAHALCREYGLPTGPGVSIPSGSDTRHGESLRAKLGHYASGSVWFEGEWYTLDRLHHLERRLGALPGQLLYPPPEEPGSASGGEIEMYFSLRSPYSYLALMRIEELARNWRARVHLRPVLPMVMRSLPVPRAKRLYIVRDCKREAERLGLDFGRIRDPLGAGVERGLACFHYARHGDAGLDFLRSFARGVWAEGIDASTDKGLRRIAARAGLHPHDVDRALEDESWRHAVERNRIALFEAGLWGVPSFVVGGNATFGQDRLWQVGHWLQQGEGGSQRSQPGDR</sequence>
<organism evidence="2 3">
    <name type="scientific">Marinicauda algicola</name>
    <dbReference type="NCBI Taxonomy" id="2029849"/>
    <lineage>
        <taxon>Bacteria</taxon>
        <taxon>Pseudomonadati</taxon>
        <taxon>Pseudomonadota</taxon>
        <taxon>Alphaproteobacteria</taxon>
        <taxon>Maricaulales</taxon>
        <taxon>Maricaulaceae</taxon>
        <taxon>Marinicauda</taxon>
    </lineage>
</organism>
<evidence type="ECO:0000313" key="3">
    <source>
        <dbReference type="Proteomes" id="UP000308054"/>
    </source>
</evidence>
<dbReference type="Proteomes" id="UP000308054">
    <property type="component" value="Unassembled WGS sequence"/>
</dbReference>
<evidence type="ECO:0000313" key="2">
    <source>
        <dbReference type="EMBL" id="TGY87268.1"/>
    </source>
</evidence>
<name>A0A4S2GWM4_9PROT</name>
<proteinExistence type="predicted"/>
<dbReference type="InterPro" id="IPR001853">
    <property type="entry name" value="DSBA-like_thioredoxin_dom"/>
</dbReference>
<dbReference type="Pfam" id="PF01323">
    <property type="entry name" value="DSBA"/>
    <property type="match status" value="1"/>
</dbReference>
<dbReference type="OrthoDB" id="5244108at2"/>
<feature type="domain" description="DSBA-like thioredoxin" evidence="1">
    <location>
        <begin position="176"/>
        <end position="355"/>
    </location>
</feature>
<dbReference type="PANTHER" id="PTHR42943">
    <property type="entry name" value="GLUTATHIONE S-TRANSFERASE KAPPA"/>
    <property type="match status" value="1"/>
</dbReference>
<evidence type="ECO:0000259" key="1">
    <source>
        <dbReference type="Pfam" id="PF01323"/>
    </source>
</evidence>
<accession>A0A4S2GWM4</accession>
<gene>
    <name evidence="2" type="ORF">E5163_16275</name>
</gene>
<keyword evidence="3" id="KW-1185">Reference proteome</keyword>
<dbReference type="Gene3D" id="3.40.30.10">
    <property type="entry name" value="Glutaredoxin"/>
    <property type="match status" value="1"/>
</dbReference>